<evidence type="ECO:0000256" key="7">
    <source>
        <dbReference type="ARBA" id="ARBA00022756"/>
    </source>
</evidence>
<dbReference type="EMBL" id="LR828253">
    <property type="protein sequence ID" value="CAD0303324.1"/>
    <property type="molecule type" value="Genomic_DNA"/>
</dbReference>
<evidence type="ECO:0000256" key="9">
    <source>
        <dbReference type="SAM" id="MobiDB-lite"/>
    </source>
</evidence>
<feature type="domain" description="Methyltransferase type 11" evidence="10">
    <location>
        <begin position="118"/>
        <end position="214"/>
    </location>
</feature>
<dbReference type="NCBIfam" id="TIGR02072">
    <property type="entry name" value="BioC"/>
    <property type="match status" value="1"/>
</dbReference>
<comment type="catalytic activity">
    <reaction evidence="1 8">
        <text>malonyl-[ACP] + S-adenosyl-L-methionine = malonyl-[ACP] methyl ester + S-adenosyl-L-homocysteine</text>
        <dbReference type="Rhea" id="RHEA:17105"/>
        <dbReference type="Rhea" id="RHEA-COMP:9623"/>
        <dbReference type="Rhea" id="RHEA-COMP:9954"/>
        <dbReference type="ChEBI" id="CHEBI:57856"/>
        <dbReference type="ChEBI" id="CHEBI:59789"/>
        <dbReference type="ChEBI" id="CHEBI:78449"/>
        <dbReference type="ChEBI" id="CHEBI:78845"/>
        <dbReference type="EC" id="2.1.1.197"/>
    </reaction>
</comment>
<comment type="function">
    <text evidence="8">Converts the free carboxyl group of a malonyl-thioester to its methyl ester by transfer of a methyl group from S-adenosyl-L-methionine (SAM). It allows to synthesize pimeloyl-ACP via the fatty acid synthetic pathway.</text>
</comment>
<dbReference type="InterPro" id="IPR050602">
    <property type="entry name" value="Malonyl-ACP_OMT"/>
</dbReference>
<evidence type="ECO:0000256" key="3">
    <source>
        <dbReference type="ARBA" id="ARBA00012327"/>
    </source>
</evidence>
<keyword evidence="4 8" id="KW-0489">Methyltransferase</keyword>
<evidence type="ECO:0000256" key="8">
    <source>
        <dbReference type="HAMAP-Rule" id="MF_00835"/>
    </source>
</evidence>
<feature type="region of interest" description="Disordered" evidence="9">
    <location>
        <begin position="44"/>
        <end position="71"/>
    </location>
</feature>
<evidence type="ECO:0000256" key="5">
    <source>
        <dbReference type="ARBA" id="ARBA00022679"/>
    </source>
</evidence>
<accession>A0A6V7BMX2</accession>
<dbReference type="GO" id="GO:0009102">
    <property type="term" value="P:biotin biosynthetic process"/>
    <property type="evidence" value="ECO:0007669"/>
    <property type="project" value="UniProtKB-UniRule"/>
</dbReference>
<evidence type="ECO:0000256" key="1">
    <source>
        <dbReference type="ARBA" id="ARBA00000852"/>
    </source>
</evidence>
<dbReference type="SUPFAM" id="SSF53335">
    <property type="entry name" value="S-adenosyl-L-methionine-dependent methyltransferases"/>
    <property type="match status" value="1"/>
</dbReference>
<gene>
    <name evidence="11" type="primary">tam_1</name>
    <name evidence="8" type="synonym">bioC</name>
    <name evidence="11" type="ORF">CFBP8129_04590</name>
</gene>
<dbReference type="Pfam" id="PF08241">
    <property type="entry name" value="Methyltransf_11"/>
    <property type="match status" value="1"/>
</dbReference>
<dbReference type="EMBL" id="LR828253">
    <property type="protein sequence ID" value="CAD0303318.1"/>
    <property type="molecule type" value="Genomic_DNA"/>
</dbReference>
<dbReference type="InterPro" id="IPR029063">
    <property type="entry name" value="SAM-dependent_MTases_sf"/>
</dbReference>
<evidence type="ECO:0000256" key="2">
    <source>
        <dbReference type="ARBA" id="ARBA00004746"/>
    </source>
</evidence>
<dbReference type="CDD" id="cd02440">
    <property type="entry name" value="AdoMet_MTases"/>
    <property type="match status" value="1"/>
</dbReference>
<feature type="compositionally biased region" description="Polar residues" evidence="9">
    <location>
        <begin position="51"/>
        <end position="71"/>
    </location>
</feature>
<evidence type="ECO:0000259" key="10">
    <source>
        <dbReference type="Pfam" id="PF08241"/>
    </source>
</evidence>
<dbReference type="PANTHER" id="PTHR13090:SF1">
    <property type="entry name" value="ARGININE-HYDROXYLASE NDUFAF5, MITOCHONDRIAL"/>
    <property type="match status" value="1"/>
</dbReference>
<dbReference type="AlphaFoldDB" id="A0A6V7BMX2"/>
<dbReference type="Gene3D" id="3.40.50.150">
    <property type="entry name" value="Vaccinia Virus protein VP39"/>
    <property type="match status" value="1"/>
</dbReference>
<evidence type="ECO:0000313" key="11">
    <source>
        <dbReference type="EMBL" id="CAD0303318.1"/>
    </source>
</evidence>
<dbReference type="InterPro" id="IPR013216">
    <property type="entry name" value="Methyltransf_11"/>
</dbReference>
<comment type="pathway">
    <text evidence="2 8">Cofactor biosynthesis; biotin biosynthesis.</text>
</comment>
<reference evidence="11" key="1">
    <citation type="submission" date="2020-07" db="EMBL/GenBank/DDBJ databases">
        <authorList>
            <person name="Pothier F. J."/>
        </authorList>
    </citation>
    <scope>NUCLEOTIDE SEQUENCE</scope>
    <source>
        <strain evidence="11">CFBP 8129</strain>
    </source>
</reference>
<organism evidence="11">
    <name type="scientific">Xanthomonas hortorum pv. gardneri</name>
    <dbReference type="NCBI Taxonomy" id="2754056"/>
    <lineage>
        <taxon>Bacteria</taxon>
        <taxon>Pseudomonadati</taxon>
        <taxon>Pseudomonadota</taxon>
        <taxon>Gammaproteobacteria</taxon>
        <taxon>Lysobacterales</taxon>
        <taxon>Lysobacteraceae</taxon>
        <taxon>Xanthomonas</taxon>
    </lineage>
</organism>
<sequence length="361" mass="39421">MRKLWRPQRTSRLFSATTRLVETQCRSVAVATQSLAERPLAELSRPIATPHHTSIPSAARSGDNSPAMNSTFDPRHVRRAFARAASSYAAAAALQREAETRLLESLDYFDDQLPKVVLDVGAGPGHASGAIKKRWPKAQVIALDQAMPMLRQARKAAGWWKPFAQVCADARALPVADGSVDVIFSNLCLQWVEDLPAVFAGFRRALRPGGLLLCSTFGPETLIELREAFAQADPAPHVSRFPPIAQFGDALLMSGFRDPVLDRDLFTLTYSDLPALMRELRAMGATNALSDRRATLTGRGRFAAASAAYESLRRPDGTLPSSWEVIYAHAWAPAPGAPIREQGHDIASVPLASIPIRRRID</sequence>
<dbReference type="GO" id="GO:0008757">
    <property type="term" value="F:S-adenosylmethionine-dependent methyltransferase activity"/>
    <property type="evidence" value="ECO:0007669"/>
    <property type="project" value="InterPro"/>
</dbReference>
<comment type="similarity">
    <text evidence="8">Belongs to the methyltransferase superfamily.</text>
</comment>
<dbReference type="GO" id="GO:0032259">
    <property type="term" value="P:methylation"/>
    <property type="evidence" value="ECO:0007669"/>
    <property type="project" value="UniProtKB-KW"/>
</dbReference>
<dbReference type="HAMAP" id="MF_00835">
    <property type="entry name" value="BioC"/>
    <property type="match status" value="1"/>
</dbReference>
<dbReference type="InterPro" id="IPR011814">
    <property type="entry name" value="BioC"/>
</dbReference>
<dbReference type="PANTHER" id="PTHR13090">
    <property type="entry name" value="ARGININE-HYDROXYLASE NDUFAF5, MITOCHONDRIAL"/>
    <property type="match status" value="1"/>
</dbReference>
<keyword evidence="6 8" id="KW-0949">S-adenosyl-L-methionine</keyword>
<dbReference type="GO" id="GO:0102130">
    <property type="term" value="F:malonyl-CoA methyltransferase activity"/>
    <property type="evidence" value="ECO:0007669"/>
    <property type="project" value="UniProtKB-EC"/>
</dbReference>
<keyword evidence="7 8" id="KW-0093">Biotin biosynthesis</keyword>
<evidence type="ECO:0000256" key="6">
    <source>
        <dbReference type="ARBA" id="ARBA00022691"/>
    </source>
</evidence>
<protein>
    <recommendedName>
        <fullName evidence="3 8">Malonyl-[acyl-carrier protein] O-methyltransferase</fullName>
        <shortName evidence="8">Malonyl-ACP O-methyltransferase</shortName>
        <ecNumber evidence="3 8">2.1.1.197</ecNumber>
    </recommendedName>
    <alternativeName>
        <fullName evidence="8">Biotin synthesis protein BioC</fullName>
    </alternativeName>
</protein>
<name>A0A6V7BMX2_9XANT</name>
<dbReference type="UniPathway" id="UPA00078"/>
<keyword evidence="5 8" id="KW-0808">Transferase</keyword>
<proteinExistence type="inferred from homology"/>
<dbReference type="EC" id="2.1.1.197" evidence="3 8"/>
<evidence type="ECO:0000256" key="4">
    <source>
        <dbReference type="ARBA" id="ARBA00022603"/>
    </source>
</evidence>
<dbReference type="GO" id="GO:0010340">
    <property type="term" value="F:carboxyl-O-methyltransferase activity"/>
    <property type="evidence" value="ECO:0007669"/>
    <property type="project" value="UniProtKB-UniRule"/>
</dbReference>